<sequence length="219" mass="24511">MPTQKLSARFADLIIQAKTIEATKTHHRSEYSSEYDSVDKNQFIGWKVKVKNLLASACAKDSEHYQAFVEAEKPESHRDSWQELQQLKSILMAAQEDYDGGYLDKVRSLVQAELFSDELDQARQLLAASYATPAAVVAGVVLETKLRDMCTAQGLSTGKLDKMNADLAKAGEYSLLVQKRVTAIADVRNSAAHGHPEKFTADDVREMIEYVERFLLDHS</sequence>
<dbReference type="RefSeq" id="WP_126827801.1">
    <property type="nucleotide sequence ID" value="NZ_JACIDG010000007.1"/>
</dbReference>
<organism evidence="1 4">
    <name type="scientific">Rhizobium fabae</name>
    <dbReference type="NCBI Taxonomy" id="573179"/>
    <lineage>
        <taxon>Bacteria</taxon>
        <taxon>Pseudomonadati</taxon>
        <taxon>Pseudomonadota</taxon>
        <taxon>Alphaproteobacteria</taxon>
        <taxon>Hyphomicrobiales</taxon>
        <taxon>Rhizobiaceae</taxon>
        <taxon>Rhizobium/Agrobacterium group</taxon>
        <taxon>Rhizobium</taxon>
    </lineage>
</organism>
<reference evidence="1 4" key="2">
    <citation type="submission" date="2020-08" db="EMBL/GenBank/DDBJ databases">
        <title>Genomic Encyclopedia of Type Strains, Phase IV (KMG-IV): sequencing the most valuable type-strain genomes for metagenomic binning, comparative biology and taxonomic classification.</title>
        <authorList>
            <person name="Goeker M."/>
        </authorList>
    </citation>
    <scope>NUCLEOTIDE SEQUENCE [LARGE SCALE GENOMIC DNA]</scope>
    <source>
        <strain evidence="1 4">DSM 19331</strain>
    </source>
</reference>
<dbReference type="AlphaFoldDB" id="A0A7W6BAQ5"/>
<evidence type="ECO:0000313" key="3">
    <source>
        <dbReference type="Proteomes" id="UP000272004"/>
    </source>
</evidence>
<accession>A0A7W6BAQ5</accession>
<protein>
    <submittedName>
        <fullName evidence="2">DUF4145 domain-containing protein</fullName>
    </submittedName>
</protein>
<keyword evidence="3" id="KW-1185">Reference proteome</keyword>
<evidence type="ECO:0000313" key="4">
    <source>
        <dbReference type="Proteomes" id="UP000545490"/>
    </source>
</evidence>
<dbReference type="EMBL" id="JACIDG010000007">
    <property type="protein sequence ID" value="MBB3915719.1"/>
    <property type="molecule type" value="Genomic_DNA"/>
</dbReference>
<comment type="caution">
    <text evidence="1">The sequence shown here is derived from an EMBL/GenBank/DDBJ whole genome shotgun (WGS) entry which is preliminary data.</text>
</comment>
<reference evidence="2 3" key="1">
    <citation type="submission" date="2018-11" db="EMBL/GenBank/DDBJ databases">
        <authorList>
            <person name="Huo Y."/>
        </authorList>
    </citation>
    <scope>NUCLEOTIDE SEQUENCE [LARGE SCALE GENOMIC DNA]</scope>
    <source>
        <strain evidence="2 3">CCBAU 33202</strain>
    </source>
</reference>
<dbReference type="Proteomes" id="UP000545490">
    <property type="component" value="Unassembled WGS sequence"/>
</dbReference>
<proteinExistence type="predicted"/>
<evidence type="ECO:0000313" key="2">
    <source>
        <dbReference type="EMBL" id="RUM11560.1"/>
    </source>
</evidence>
<evidence type="ECO:0000313" key="1">
    <source>
        <dbReference type="EMBL" id="MBB3915719.1"/>
    </source>
</evidence>
<name>A0A7W6BAQ5_9HYPH</name>
<dbReference type="Proteomes" id="UP000272004">
    <property type="component" value="Unassembled WGS sequence"/>
</dbReference>
<gene>
    <name evidence="2" type="ORF">EFB14_18470</name>
    <name evidence="1" type="ORF">GGQ65_003015</name>
</gene>
<dbReference type="EMBL" id="RJJU01000009">
    <property type="protein sequence ID" value="RUM11560.1"/>
    <property type="molecule type" value="Genomic_DNA"/>
</dbReference>